<organism evidence="3 4">
    <name type="scientific">Rhizopogon vinicolor AM-OR11-026</name>
    <dbReference type="NCBI Taxonomy" id="1314800"/>
    <lineage>
        <taxon>Eukaryota</taxon>
        <taxon>Fungi</taxon>
        <taxon>Dikarya</taxon>
        <taxon>Basidiomycota</taxon>
        <taxon>Agaricomycotina</taxon>
        <taxon>Agaricomycetes</taxon>
        <taxon>Agaricomycetidae</taxon>
        <taxon>Boletales</taxon>
        <taxon>Suillineae</taxon>
        <taxon>Rhizopogonaceae</taxon>
        <taxon>Rhizopogon</taxon>
    </lineage>
</organism>
<name>A0A1B7N3J0_9AGAM</name>
<gene>
    <name evidence="3" type="ORF">K503DRAFT_856082</name>
</gene>
<keyword evidence="2" id="KW-0812">Transmembrane</keyword>
<proteinExistence type="predicted"/>
<evidence type="ECO:0000256" key="2">
    <source>
        <dbReference type="SAM" id="Phobius"/>
    </source>
</evidence>
<evidence type="ECO:0000313" key="3">
    <source>
        <dbReference type="EMBL" id="OAX39381.1"/>
    </source>
</evidence>
<dbReference type="InParanoid" id="A0A1B7N3J0"/>
<dbReference type="GO" id="GO:0006874">
    <property type="term" value="P:intracellular calcium ion homeostasis"/>
    <property type="evidence" value="ECO:0007669"/>
    <property type="project" value="TreeGrafter"/>
</dbReference>
<dbReference type="AlphaFoldDB" id="A0A1B7N3J0"/>
<keyword evidence="2" id="KW-1133">Transmembrane helix</keyword>
<dbReference type="OrthoDB" id="1699231at2759"/>
<evidence type="ECO:0000313" key="4">
    <source>
        <dbReference type="Proteomes" id="UP000092154"/>
    </source>
</evidence>
<feature type="transmembrane region" description="Helical" evidence="2">
    <location>
        <begin position="186"/>
        <end position="207"/>
    </location>
</feature>
<dbReference type="Proteomes" id="UP000092154">
    <property type="component" value="Unassembled WGS sequence"/>
</dbReference>
<dbReference type="STRING" id="1314800.A0A1B7N3J0"/>
<dbReference type="GO" id="GO:0015369">
    <property type="term" value="F:calcium:proton antiporter activity"/>
    <property type="evidence" value="ECO:0007669"/>
    <property type="project" value="TreeGrafter"/>
</dbReference>
<accession>A0A1B7N3J0</accession>
<evidence type="ECO:0000256" key="1">
    <source>
        <dbReference type="ARBA" id="ARBA00023065"/>
    </source>
</evidence>
<dbReference type="GO" id="GO:0000329">
    <property type="term" value="C:fungal-type vacuole membrane"/>
    <property type="evidence" value="ECO:0007669"/>
    <property type="project" value="TreeGrafter"/>
</dbReference>
<dbReference type="InterPro" id="IPR004713">
    <property type="entry name" value="CaH_exchang"/>
</dbReference>
<keyword evidence="1" id="KW-0813">Transport</keyword>
<reference evidence="3 4" key="1">
    <citation type="submission" date="2016-06" db="EMBL/GenBank/DDBJ databases">
        <title>Comparative genomics of the ectomycorrhizal sister species Rhizopogon vinicolor and Rhizopogon vesiculosus (Basidiomycota: Boletales) reveals a divergence of the mating type B locus.</title>
        <authorList>
            <consortium name="DOE Joint Genome Institute"/>
            <person name="Mujic A.B."/>
            <person name="Kuo A."/>
            <person name="Tritt A."/>
            <person name="Lipzen A."/>
            <person name="Chen C."/>
            <person name="Johnson J."/>
            <person name="Sharma A."/>
            <person name="Barry K."/>
            <person name="Grigoriev I.V."/>
            <person name="Spatafora J.W."/>
        </authorList>
    </citation>
    <scope>NUCLEOTIDE SEQUENCE [LARGE SCALE GENOMIC DNA]</scope>
    <source>
        <strain evidence="3 4">AM-OR11-026</strain>
    </source>
</reference>
<keyword evidence="2" id="KW-0472">Membrane</keyword>
<protein>
    <submittedName>
        <fullName evidence="3">Uncharacterized protein</fullName>
    </submittedName>
</protein>
<keyword evidence="4" id="KW-1185">Reference proteome</keyword>
<dbReference type="EMBL" id="KV448252">
    <property type="protein sequence ID" value="OAX39381.1"/>
    <property type="molecule type" value="Genomic_DNA"/>
</dbReference>
<sequence>MFIPLSFTSHFLNWDAGLRFLFSFMAIVPPAKSLSEATNQLSIKFGDTMFSLLKVSFGNAAEIIVGMAALPNDMPRLACDADGYQYAHLLQLESFAEKFTALVIPAAYASTMGAGLPRQDCGVLVVASIEETADHYHIPKEFIGVMLLPIVQISCFVVPLLVIVGYNCPFCISPPGQPPNHDGKTNYMEGLMLIILSLVIALARALASKLYSDKSAHIACDPTHEEQQEGKEGTFNEYYHFGRTASLGSG</sequence>
<keyword evidence="1" id="KW-0406">Ion transport</keyword>
<dbReference type="PANTHER" id="PTHR31503">
    <property type="entry name" value="VACUOLAR CALCIUM ION TRANSPORTER"/>
    <property type="match status" value="1"/>
</dbReference>
<dbReference type="PANTHER" id="PTHR31503:SF22">
    <property type="entry name" value="VACUOLAR CALCIUM ION TRANSPORTER"/>
    <property type="match status" value="1"/>
</dbReference>
<feature type="transmembrane region" description="Helical" evidence="2">
    <location>
        <begin position="142"/>
        <end position="166"/>
    </location>
</feature>